<dbReference type="EMBL" id="GBHO01040612">
    <property type="protein sequence ID" value="JAG02992.1"/>
    <property type="molecule type" value="Transcribed_RNA"/>
</dbReference>
<dbReference type="SUPFAM" id="SSF50494">
    <property type="entry name" value="Trypsin-like serine proteases"/>
    <property type="match status" value="1"/>
</dbReference>
<reference evidence="3" key="1">
    <citation type="journal article" date="2014" name="PLoS ONE">
        <title>Transcriptome-Based Identification of ABC Transporters in the Western Tarnished Plant Bug Lygus hesperus.</title>
        <authorList>
            <person name="Hull J.J."/>
            <person name="Chaney K."/>
            <person name="Geib S.M."/>
            <person name="Fabrick J.A."/>
            <person name="Brent C.S."/>
            <person name="Walsh D."/>
            <person name="Lavine L.C."/>
        </authorList>
    </citation>
    <scope>NUCLEOTIDE SEQUENCE</scope>
</reference>
<keyword evidence="2" id="KW-0732">Signal</keyword>
<name>A0A0A9W3H7_LYGHE</name>
<dbReference type="AlphaFoldDB" id="A0A0A9W3H7"/>
<dbReference type="Gene3D" id="2.40.10.10">
    <property type="entry name" value="Trypsin-like serine proteases"/>
    <property type="match status" value="1"/>
</dbReference>
<accession>A0A0A9W3H7</accession>
<feature type="region of interest" description="Disordered" evidence="1">
    <location>
        <begin position="358"/>
        <end position="377"/>
    </location>
</feature>
<feature type="chain" id="PRO_5002051893" evidence="2">
    <location>
        <begin position="23"/>
        <end position="377"/>
    </location>
</feature>
<sequence length="377" mass="42822">MWKTSVIIGIVSFVFSPRSVVAPECLLDVATYMPFLVRVIDFTKGSYPTISTGSIITPLHVLTSCVELNGRKERDIQARACQAHYGVGKIDDNHFKQASDSEDKKGCIQIRNVKQINFHKRCPVLNKESLNKLYSEEYTRYNIAILLVTEAFRNYTEAVPALPFITDIGTQLALIDSFNSFRNERCEIPLYNGVDPKSHYHKDMTFRSMPLHLECIEHLCNGQPNDCNATVDNSTGFILCARRVKQPVPGVTWNDYDNKDKDYYTDSEDQCKDLKHVVGSPLMCRGSAVGVVTECNSYGMVITTIYTLRLFIHPVIDEGYTEEIIYMDTSDITTEADPTSERVRSNFYPESFQERPEEFAYSNSNPVHQGSLREGLR</sequence>
<reference evidence="3" key="2">
    <citation type="submission" date="2014-07" db="EMBL/GenBank/DDBJ databases">
        <authorList>
            <person name="Hull J."/>
        </authorList>
    </citation>
    <scope>NUCLEOTIDE SEQUENCE</scope>
</reference>
<proteinExistence type="predicted"/>
<evidence type="ECO:0000313" key="3">
    <source>
        <dbReference type="EMBL" id="JAG02992.1"/>
    </source>
</evidence>
<gene>
    <name evidence="3" type="primary">Dnah1_2</name>
    <name evidence="3" type="ORF">CM83_98542</name>
</gene>
<evidence type="ECO:0000256" key="2">
    <source>
        <dbReference type="SAM" id="SignalP"/>
    </source>
</evidence>
<organism evidence="3">
    <name type="scientific">Lygus hesperus</name>
    <name type="common">Western plant bug</name>
    <dbReference type="NCBI Taxonomy" id="30085"/>
    <lineage>
        <taxon>Eukaryota</taxon>
        <taxon>Metazoa</taxon>
        <taxon>Ecdysozoa</taxon>
        <taxon>Arthropoda</taxon>
        <taxon>Hexapoda</taxon>
        <taxon>Insecta</taxon>
        <taxon>Pterygota</taxon>
        <taxon>Neoptera</taxon>
        <taxon>Paraneoptera</taxon>
        <taxon>Hemiptera</taxon>
        <taxon>Heteroptera</taxon>
        <taxon>Panheteroptera</taxon>
        <taxon>Cimicomorpha</taxon>
        <taxon>Miridae</taxon>
        <taxon>Mirini</taxon>
        <taxon>Lygus</taxon>
    </lineage>
</organism>
<feature type="signal peptide" evidence="2">
    <location>
        <begin position="1"/>
        <end position="22"/>
    </location>
</feature>
<dbReference type="InterPro" id="IPR009003">
    <property type="entry name" value="Peptidase_S1_PA"/>
</dbReference>
<dbReference type="InterPro" id="IPR043504">
    <property type="entry name" value="Peptidase_S1_PA_chymotrypsin"/>
</dbReference>
<protein>
    <submittedName>
        <fullName evidence="3">Dynein heavy chain 1, axonemal</fullName>
    </submittedName>
</protein>
<feature type="non-terminal residue" evidence="3">
    <location>
        <position position="377"/>
    </location>
</feature>
<evidence type="ECO:0000256" key="1">
    <source>
        <dbReference type="SAM" id="MobiDB-lite"/>
    </source>
</evidence>